<dbReference type="STRING" id="371731.Rsw2DRAFT_1038"/>
<evidence type="ECO:0000256" key="2">
    <source>
        <dbReference type="ARBA" id="ARBA00022723"/>
    </source>
</evidence>
<dbReference type="PANTHER" id="PTHR35008">
    <property type="entry name" value="BLL4482 PROTEIN-RELATED"/>
    <property type="match status" value="1"/>
</dbReference>
<accession>C8RZ10</accession>
<dbReference type="PROSITE" id="PS51007">
    <property type="entry name" value="CYTC"/>
    <property type="match status" value="2"/>
</dbReference>
<keyword evidence="2 4" id="KW-0479">Metal-binding</keyword>
<protein>
    <submittedName>
        <fullName evidence="6">Gluconate 2-dehydrogenase (Acceptor)</fullName>
    </submittedName>
</protein>
<dbReference type="SUPFAM" id="SSF46626">
    <property type="entry name" value="Cytochrome c"/>
    <property type="match status" value="2"/>
</dbReference>
<feature type="domain" description="Cytochrome c" evidence="5">
    <location>
        <begin position="188"/>
        <end position="294"/>
    </location>
</feature>
<dbReference type="InterPro" id="IPR036909">
    <property type="entry name" value="Cyt_c-like_dom_sf"/>
</dbReference>
<name>C8RZ10_9RHOB</name>
<dbReference type="RefSeq" id="WP_008028752.1">
    <property type="nucleotide sequence ID" value="NZ_ACYY01000005.1"/>
</dbReference>
<dbReference type="eggNOG" id="COG2010">
    <property type="taxonomic scope" value="Bacteria"/>
</dbReference>
<dbReference type="Proteomes" id="UP000010121">
    <property type="component" value="Unassembled WGS sequence"/>
</dbReference>
<dbReference type="InterPro" id="IPR009056">
    <property type="entry name" value="Cyt_c-like_dom"/>
</dbReference>
<comment type="caution">
    <text evidence="6">The sequence shown here is derived from an EMBL/GenBank/DDBJ whole genome shotgun (WGS) entry which is preliminary data.</text>
</comment>
<evidence type="ECO:0000313" key="7">
    <source>
        <dbReference type="Proteomes" id="UP000010121"/>
    </source>
</evidence>
<keyword evidence="7" id="KW-1185">Reference proteome</keyword>
<dbReference type="GO" id="GO:0020037">
    <property type="term" value="F:heme binding"/>
    <property type="evidence" value="ECO:0007669"/>
    <property type="project" value="InterPro"/>
</dbReference>
<dbReference type="GO" id="GO:0046872">
    <property type="term" value="F:metal ion binding"/>
    <property type="evidence" value="ECO:0007669"/>
    <property type="project" value="UniProtKB-KW"/>
</dbReference>
<evidence type="ECO:0000313" key="6">
    <source>
        <dbReference type="EMBL" id="EEW25967.1"/>
    </source>
</evidence>
<feature type="domain" description="Cytochrome c" evidence="5">
    <location>
        <begin position="38"/>
        <end position="146"/>
    </location>
</feature>
<evidence type="ECO:0000256" key="4">
    <source>
        <dbReference type="PROSITE-ProRule" id="PRU00433"/>
    </source>
</evidence>
<dbReference type="OrthoDB" id="9811281at2"/>
<evidence type="ECO:0000256" key="3">
    <source>
        <dbReference type="ARBA" id="ARBA00023004"/>
    </source>
</evidence>
<dbReference type="GO" id="GO:0009055">
    <property type="term" value="F:electron transfer activity"/>
    <property type="evidence" value="ECO:0007669"/>
    <property type="project" value="InterPro"/>
</dbReference>
<sequence length="297" mass="31422">MKRLFLGLCLLGVIGAAGFVALTRPARIDPAAVAGLVGDPKNGEIVFWVGGCASCHAADKSTGDAMLLLTGGKRFDTEFGVFVAPNISPDPAQGIGGWSVEDLANAMLLGTSPRGTHYYPAFPYASYVHIKPQDVADLKAFMDTLPPSSRPTEPNELNFPFNFRLLMGGWKFLFLNPDPIVADAGLTPAELRGRDLVEGLGHCGECHSPRNPLGGIERANWLAGAPNPDGPGKIPNITPAKLNWSQADIVEYLTSGFTPSFDSAGAAMADVVNNLSHVPASDREAIAAYLKKVPAIE</sequence>
<keyword evidence="3 4" id="KW-0408">Iron</keyword>
<reference evidence="6 7" key="1">
    <citation type="submission" date="2009-08" db="EMBL/GenBank/DDBJ databases">
        <title>The draft genome of Rhodobacter sp. SW2.</title>
        <authorList>
            <consortium name="US DOE Joint Genome Institute (JGI-PGF)"/>
            <person name="Lucas S."/>
            <person name="Copeland A."/>
            <person name="Lapidus A."/>
            <person name="Glavina del Rio T."/>
            <person name="Tice H."/>
            <person name="Bruce D."/>
            <person name="Goodwin L."/>
            <person name="Pitluck S."/>
            <person name="Larimer F."/>
            <person name="Land M.L."/>
            <person name="Hauser L."/>
            <person name="Emerson D."/>
        </authorList>
    </citation>
    <scope>NUCLEOTIDE SEQUENCE [LARGE SCALE GENOMIC DNA]</scope>
    <source>
        <strain evidence="6 7">SW2</strain>
    </source>
</reference>
<gene>
    <name evidence="6" type="ORF">Rsw2DRAFT_1038</name>
</gene>
<organism evidence="6 7">
    <name type="scientific">Rhodobacter ferrooxidans</name>
    <dbReference type="NCBI Taxonomy" id="371731"/>
    <lineage>
        <taxon>Bacteria</taxon>
        <taxon>Pseudomonadati</taxon>
        <taxon>Pseudomonadota</taxon>
        <taxon>Alphaproteobacteria</taxon>
        <taxon>Rhodobacterales</taxon>
        <taxon>Rhodobacter group</taxon>
        <taxon>Rhodobacter</taxon>
    </lineage>
</organism>
<dbReference type="AlphaFoldDB" id="C8RZ10"/>
<dbReference type="Gene3D" id="1.10.760.10">
    <property type="entry name" value="Cytochrome c-like domain"/>
    <property type="match status" value="1"/>
</dbReference>
<dbReference type="InterPro" id="IPR051459">
    <property type="entry name" value="Cytochrome_c-type_DH"/>
</dbReference>
<evidence type="ECO:0000256" key="1">
    <source>
        <dbReference type="ARBA" id="ARBA00022617"/>
    </source>
</evidence>
<dbReference type="Pfam" id="PF00034">
    <property type="entry name" value="Cytochrom_C"/>
    <property type="match status" value="1"/>
</dbReference>
<dbReference type="EMBL" id="ACYY01000005">
    <property type="protein sequence ID" value="EEW25967.1"/>
    <property type="molecule type" value="Genomic_DNA"/>
</dbReference>
<proteinExistence type="predicted"/>
<keyword evidence="1 4" id="KW-0349">Heme</keyword>
<evidence type="ECO:0000259" key="5">
    <source>
        <dbReference type="PROSITE" id="PS51007"/>
    </source>
</evidence>
<dbReference type="PANTHER" id="PTHR35008:SF8">
    <property type="entry name" value="ALCOHOL DEHYDROGENASE CYTOCHROME C SUBUNIT"/>
    <property type="match status" value="1"/>
</dbReference>